<feature type="domain" description="SRP54-type proteins GTP-binding" evidence="10">
    <location>
        <begin position="403"/>
        <end position="416"/>
    </location>
</feature>
<organism evidence="11 12">
    <name type="scientific">Candidatus Desulfovibrio kirbyi</name>
    <dbReference type="NCBI Taxonomy" id="2696086"/>
    <lineage>
        <taxon>Bacteria</taxon>
        <taxon>Pseudomonadati</taxon>
        <taxon>Thermodesulfobacteriota</taxon>
        <taxon>Desulfovibrionia</taxon>
        <taxon>Desulfovibrionales</taxon>
        <taxon>Desulfovibrionaceae</taxon>
        <taxon>Desulfovibrio</taxon>
    </lineage>
</organism>
<dbReference type="Proteomes" id="UP000505077">
    <property type="component" value="Unassembled WGS sequence"/>
</dbReference>
<feature type="binding site" evidence="9">
    <location>
        <begin position="236"/>
        <end position="243"/>
    </location>
    <ligand>
        <name>GTP</name>
        <dbReference type="ChEBI" id="CHEBI:37565"/>
    </ligand>
</feature>
<evidence type="ECO:0000256" key="7">
    <source>
        <dbReference type="ARBA" id="ARBA00023170"/>
    </source>
</evidence>
<dbReference type="SUPFAM" id="SSF47364">
    <property type="entry name" value="Domain of the SRP/SRP receptor G-proteins"/>
    <property type="match status" value="1"/>
</dbReference>
<dbReference type="PANTHER" id="PTHR43134">
    <property type="entry name" value="SIGNAL RECOGNITION PARTICLE RECEPTOR SUBUNIT ALPHA"/>
    <property type="match status" value="1"/>
</dbReference>
<keyword evidence="1 9" id="KW-1003">Cell membrane</keyword>
<evidence type="ECO:0000256" key="2">
    <source>
        <dbReference type="ARBA" id="ARBA00022490"/>
    </source>
</evidence>
<dbReference type="GO" id="GO:0003924">
    <property type="term" value="F:GTPase activity"/>
    <property type="evidence" value="ECO:0007669"/>
    <property type="project" value="UniProtKB-UniRule"/>
</dbReference>
<evidence type="ECO:0000259" key="10">
    <source>
        <dbReference type="PROSITE" id="PS00300"/>
    </source>
</evidence>
<dbReference type="Gene3D" id="1.20.120.140">
    <property type="entry name" value="Signal recognition particle SRP54, nucleotide-binding domain"/>
    <property type="match status" value="1"/>
</dbReference>
<dbReference type="InterPro" id="IPR042101">
    <property type="entry name" value="SRP54_N_sf"/>
</dbReference>
<comment type="catalytic activity">
    <reaction evidence="8 9">
        <text>GTP + H2O = GDP + phosphate + H(+)</text>
        <dbReference type="Rhea" id="RHEA:19669"/>
        <dbReference type="ChEBI" id="CHEBI:15377"/>
        <dbReference type="ChEBI" id="CHEBI:15378"/>
        <dbReference type="ChEBI" id="CHEBI:37565"/>
        <dbReference type="ChEBI" id="CHEBI:43474"/>
        <dbReference type="ChEBI" id="CHEBI:58189"/>
        <dbReference type="EC" id="3.6.5.4"/>
    </reaction>
</comment>
<dbReference type="InterPro" id="IPR013822">
    <property type="entry name" value="Signal_recog_particl_SRP54_hlx"/>
</dbReference>
<dbReference type="Gene3D" id="3.40.50.300">
    <property type="entry name" value="P-loop containing nucleotide triphosphate hydrolases"/>
    <property type="match status" value="1"/>
</dbReference>
<dbReference type="SMART" id="SM00962">
    <property type="entry name" value="SRP54"/>
    <property type="match status" value="1"/>
</dbReference>
<dbReference type="SUPFAM" id="SSF52540">
    <property type="entry name" value="P-loop containing nucleoside triphosphate hydrolases"/>
    <property type="match status" value="1"/>
</dbReference>
<evidence type="ECO:0000256" key="4">
    <source>
        <dbReference type="ARBA" id="ARBA00022801"/>
    </source>
</evidence>
<name>A0A6L2R573_9BACT</name>
<keyword evidence="3 9" id="KW-0547">Nucleotide-binding</keyword>
<dbReference type="Pfam" id="PF02881">
    <property type="entry name" value="SRP54_N"/>
    <property type="match status" value="1"/>
</dbReference>
<dbReference type="SMART" id="SM00382">
    <property type="entry name" value="AAA"/>
    <property type="match status" value="1"/>
</dbReference>
<dbReference type="EMBL" id="BLLL01000003">
    <property type="protein sequence ID" value="GFH62653.1"/>
    <property type="molecule type" value="Genomic_DNA"/>
</dbReference>
<gene>
    <name evidence="9 11" type="primary">ftsY</name>
    <name evidence="11" type="ORF">ZNDK_0424</name>
</gene>
<evidence type="ECO:0000256" key="8">
    <source>
        <dbReference type="ARBA" id="ARBA00048027"/>
    </source>
</evidence>
<evidence type="ECO:0000313" key="11">
    <source>
        <dbReference type="EMBL" id="GFH62653.1"/>
    </source>
</evidence>
<keyword evidence="7 9" id="KW-0675">Receptor</keyword>
<comment type="caution">
    <text evidence="11">The sequence shown here is derived from an EMBL/GenBank/DDBJ whole genome shotgun (WGS) entry which is preliminary data.</text>
</comment>
<dbReference type="GO" id="GO:0006614">
    <property type="term" value="P:SRP-dependent cotranslational protein targeting to membrane"/>
    <property type="evidence" value="ECO:0007669"/>
    <property type="project" value="InterPro"/>
</dbReference>
<dbReference type="Pfam" id="PF00448">
    <property type="entry name" value="SRP54"/>
    <property type="match status" value="1"/>
</dbReference>
<evidence type="ECO:0000256" key="5">
    <source>
        <dbReference type="ARBA" id="ARBA00023134"/>
    </source>
</evidence>
<dbReference type="GO" id="GO:0005525">
    <property type="term" value="F:GTP binding"/>
    <property type="evidence" value="ECO:0007669"/>
    <property type="project" value="UniProtKB-UniRule"/>
</dbReference>
<dbReference type="InterPro" id="IPR036225">
    <property type="entry name" value="SRP/SRP_N"/>
</dbReference>
<proteinExistence type="inferred from homology"/>
<comment type="subunit">
    <text evidence="9">Part of the signal recognition particle protein translocation system, which is composed of SRP and FtsY.</text>
</comment>
<feature type="binding site" evidence="9">
    <location>
        <begin position="382"/>
        <end position="385"/>
    </location>
    <ligand>
        <name>GTP</name>
        <dbReference type="ChEBI" id="CHEBI:37565"/>
    </ligand>
</feature>
<dbReference type="AlphaFoldDB" id="A0A6L2R573"/>
<feature type="binding site" evidence="9">
    <location>
        <begin position="318"/>
        <end position="322"/>
    </location>
    <ligand>
        <name>GTP</name>
        <dbReference type="ChEBI" id="CHEBI:37565"/>
    </ligand>
</feature>
<dbReference type="PANTHER" id="PTHR43134:SF1">
    <property type="entry name" value="SIGNAL RECOGNITION PARTICLE RECEPTOR SUBUNIT ALPHA"/>
    <property type="match status" value="1"/>
</dbReference>
<dbReference type="InterPro" id="IPR004390">
    <property type="entry name" value="SR_rcpt_FtsY"/>
</dbReference>
<keyword evidence="4 9" id="KW-0378">Hydrolase</keyword>
<dbReference type="InterPro" id="IPR003593">
    <property type="entry name" value="AAA+_ATPase"/>
</dbReference>
<comment type="function">
    <text evidence="9">Involved in targeting and insertion of nascent membrane proteins into the cytoplasmic membrane. Acts as a receptor for the complex formed by the signal recognition particle (SRP) and the ribosome-nascent chain (RNC).</text>
</comment>
<dbReference type="EC" id="3.6.5.4" evidence="9"/>
<dbReference type="GO" id="GO:0005047">
    <property type="term" value="F:signal recognition particle binding"/>
    <property type="evidence" value="ECO:0007669"/>
    <property type="project" value="TreeGrafter"/>
</dbReference>
<protein>
    <recommendedName>
        <fullName evidence="9">Signal recognition particle receptor FtsY</fullName>
        <shortName evidence="9">SRP receptor</shortName>
        <ecNumber evidence="9">3.6.5.4</ecNumber>
    </recommendedName>
</protein>
<comment type="subcellular location">
    <subcellularLocation>
        <location evidence="9">Cell membrane</location>
        <topology evidence="9">Peripheral membrane protein</topology>
        <orientation evidence="9">Cytoplasmic side</orientation>
    </subcellularLocation>
    <subcellularLocation>
        <location evidence="9">Cytoplasm</location>
    </subcellularLocation>
</comment>
<evidence type="ECO:0000256" key="9">
    <source>
        <dbReference type="HAMAP-Rule" id="MF_00920"/>
    </source>
</evidence>
<dbReference type="PROSITE" id="PS00300">
    <property type="entry name" value="SRP54"/>
    <property type="match status" value="1"/>
</dbReference>
<dbReference type="GO" id="GO:0005886">
    <property type="term" value="C:plasma membrane"/>
    <property type="evidence" value="ECO:0007669"/>
    <property type="project" value="UniProtKB-SubCell"/>
</dbReference>
<evidence type="ECO:0000256" key="3">
    <source>
        <dbReference type="ARBA" id="ARBA00022741"/>
    </source>
</evidence>
<keyword evidence="5 9" id="KW-0342">GTP-binding</keyword>
<dbReference type="InterPro" id="IPR000897">
    <property type="entry name" value="SRP54_GTPase_dom"/>
</dbReference>
<evidence type="ECO:0000256" key="6">
    <source>
        <dbReference type="ARBA" id="ARBA00023136"/>
    </source>
</evidence>
<dbReference type="SMART" id="SM00963">
    <property type="entry name" value="SRP54_N"/>
    <property type="match status" value="1"/>
</dbReference>
<dbReference type="FunFam" id="3.40.50.300:FF:000053">
    <property type="entry name" value="Signal recognition particle receptor FtsY"/>
    <property type="match status" value="1"/>
</dbReference>
<keyword evidence="2 9" id="KW-0963">Cytoplasm</keyword>
<accession>A0A6L2R573</accession>
<evidence type="ECO:0000313" key="12">
    <source>
        <dbReference type="Proteomes" id="UP000505077"/>
    </source>
</evidence>
<dbReference type="NCBIfam" id="TIGR00064">
    <property type="entry name" value="ftsY"/>
    <property type="match status" value="1"/>
</dbReference>
<evidence type="ECO:0000256" key="1">
    <source>
        <dbReference type="ARBA" id="ARBA00022475"/>
    </source>
</evidence>
<comment type="similarity">
    <text evidence="9">Belongs to the GTP-binding SRP family. FtsY subfamily.</text>
</comment>
<dbReference type="HAMAP" id="MF_00920">
    <property type="entry name" value="FtsY"/>
    <property type="match status" value="1"/>
</dbReference>
<dbReference type="InterPro" id="IPR027417">
    <property type="entry name" value="P-loop_NTPase"/>
</dbReference>
<sequence>MGFFSAVKKLFGASGAESEGMEGDFSAMAADSPVDGEALLVRLRGAEARLSVWLGIVLEGVETAGDLLRERILLLLRSLEMPENEAHAFTRDFMDWLTRMDYSRVDEFRSELQYRLALALDLEDEEDERDRLFLKISEGLARTREGFARSLNMLFVAHGELDKQFWDRLEELFITADMGWETSLELVERLKERARQAKVTQVDGVRALLLAEMEEIFSVSRAITAVNPPEVLLLVGVNGAGKTTTIAKLAHRARMQGKKVMIAAADTFRAAAIEQMNVWARRVGALFHAREAGADPAAVAYEAIERALRESVDMLLVDTAGRLQTKVNLMDELAKIRQVLGKRHPGAPHRVVLLIDATNGQNALSQAKLFKDAVGVGEVILTKLDGTAKGGVAVAVALHCRLPITFVGLGEKLEDLRPFNGAEYARALLHEDNGEK</sequence>
<dbReference type="GO" id="GO:0005737">
    <property type="term" value="C:cytoplasm"/>
    <property type="evidence" value="ECO:0007669"/>
    <property type="project" value="UniProtKB-SubCell"/>
</dbReference>
<reference evidence="11 12" key="1">
    <citation type="journal article" date="2020" name="ISME J.">
        <title>Parallel Reductive Genome Evolution in Desulfovibrio Ectosymbionts Independently Acquired by Trichonympha Protists in the Termite Gut.</title>
        <authorList>
            <person name="Takeuchi M."/>
            <person name="Kuwahara H."/>
            <person name="Murakami T."/>
            <person name="Takahashi K."/>
            <person name="Kajitani R."/>
            <person name="Toyoda A."/>
            <person name="Itoh T."/>
            <person name="Ohkuma M."/>
            <person name="Hongoh Y."/>
        </authorList>
    </citation>
    <scope>NUCLEOTIDE SEQUENCE [LARGE SCALE GENOMIC DNA]</scope>
    <source>
        <strain evidence="11">ZnDsv-02</strain>
    </source>
</reference>
<keyword evidence="6 9" id="KW-0472">Membrane</keyword>